<dbReference type="InterPro" id="IPR012944">
    <property type="entry name" value="SusD_RagB_dom"/>
</dbReference>
<dbReference type="GO" id="GO:0009279">
    <property type="term" value="C:cell outer membrane"/>
    <property type="evidence" value="ECO:0007669"/>
    <property type="project" value="UniProtKB-SubCell"/>
</dbReference>
<evidence type="ECO:0000256" key="5">
    <source>
        <dbReference type="ARBA" id="ARBA00023237"/>
    </source>
</evidence>
<comment type="similarity">
    <text evidence="2">Belongs to the SusD family.</text>
</comment>
<dbReference type="AlphaFoldDB" id="A0A4Q1KAK9"/>
<name>A0A4Q1KAK9_9FLAO</name>
<comment type="subcellular location">
    <subcellularLocation>
        <location evidence="1">Cell outer membrane</location>
    </subcellularLocation>
</comment>
<proteinExistence type="inferred from homology"/>
<dbReference type="Pfam" id="PF14322">
    <property type="entry name" value="SusD-like_3"/>
    <property type="match status" value="1"/>
</dbReference>
<comment type="caution">
    <text evidence="8">The sequence shown here is derived from an EMBL/GenBank/DDBJ whole genome shotgun (WGS) entry which is preliminary data.</text>
</comment>
<gene>
    <name evidence="8" type="ORF">EQG61_05480</name>
</gene>
<keyword evidence="3" id="KW-0732">Signal</keyword>
<feature type="domain" description="RagB/SusD" evidence="6">
    <location>
        <begin position="269"/>
        <end position="484"/>
    </location>
</feature>
<dbReference type="InterPro" id="IPR033985">
    <property type="entry name" value="SusD-like_N"/>
</dbReference>
<reference evidence="9" key="1">
    <citation type="submission" date="2019-01" db="EMBL/GenBank/DDBJ databases">
        <title>Cytophagaceae bacterium strain CAR-16.</title>
        <authorList>
            <person name="Chen W.-M."/>
        </authorList>
    </citation>
    <scope>NUCLEOTIDE SEQUENCE [LARGE SCALE GENOMIC DNA]</scope>
    <source>
        <strain evidence="9">WWJ-16</strain>
    </source>
</reference>
<dbReference type="InterPro" id="IPR011990">
    <property type="entry name" value="TPR-like_helical_dom_sf"/>
</dbReference>
<keyword evidence="9" id="KW-1185">Reference proteome</keyword>
<keyword evidence="4" id="KW-0472">Membrane</keyword>
<evidence type="ECO:0000256" key="3">
    <source>
        <dbReference type="ARBA" id="ARBA00022729"/>
    </source>
</evidence>
<evidence type="ECO:0000259" key="6">
    <source>
        <dbReference type="Pfam" id="PF07980"/>
    </source>
</evidence>
<sequence>MKKLYIPLVVLSGLLYVGCSKDFLDVDQTESISTSDLALYNNDEGAKSFVTSIYAKFLDWNMSSFSWNGMTSIASDDADKGSSPGDTGTDKDLMDALTYNASSLSVEEVFSAQYQGINRCNQALYYIPQLNNADADLRARLVGEAKYLRAFMYFNLVRMYGGVPIVDHVPSPSSDADRAMQLTRRSKAEVYAFIEQDLNDAIAVLPAKSAYGSTEKARASVGAAHALLAKVSLYQQKWQQAIDHCDAVTGYSLAPTYASQYRLSGEFDTESIFEISGVGSAPGKGIQGYSASQGARGAGGWGWGFNTPSQSLVNAYESGDARKDATIIFAGTTLYDGRFVPTTVENPRYNYKAYSSSFTDGWETDVNIKYLRYAEVLLIKAEAMNELGQTSGAISLVNTIRNRAGLGNTPALSQGDVRTAIWKERRLELAFEHDRFFDLVRTGQAQAAFALDGKTFVVGKHELFPIPQKFINESAGLSSQNPGY</sequence>
<organism evidence="8 9">
    <name type="scientific">Flavobacterium stagni</name>
    <dbReference type="NCBI Taxonomy" id="2506421"/>
    <lineage>
        <taxon>Bacteria</taxon>
        <taxon>Pseudomonadati</taxon>
        <taxon>Bacteroidota</taxon>
        <taxon>Flavobacteriia</taxon>
        <taxon>Flavobacteriales</taxon>
        <taxon>Flavobacteriaceae</taxon>
        <taxon>Flavobacterium</taxon>
    </lineage>
</organism>
<feature type="domain" description="SusD-like N-terminal" evidence="7">
    <location>
        <begin position="99"/>
        <end position="233"/>
    </location>
</feature>
<evidence type="ECO:0000256" key="2">
    <source>
        <dbReference type="ARBA" id="ARBA00006275"/>
    </source>
</evidence>
<dbReference type="RefSeq" id="WP_129460899.1">
    <property type="nucleotide sequence ID" value="NZ_SBKN01000002.1"/>
</dbReference>
<dbReference type="Proteomes" id="UP000289857">
    <property type="component" value="Unassembled WGS sequence"/>
</dbReference>
<keyword evidence="5" id="KW-0998">Cell outer membrane</keyword>
<dbReference type="OrthoDB" id="5694214at2"/>
<protein>
    <submittedName>
        <fullName evidence="8">RagB/SusD family nutrient uptake outer membrane protein</fullName>
    </submittedName>
</protein>
<evidence type="ECO:0000313" key="9">
    <source>
        <dbReference type="Proteomes" id="UP000289857"/>
    </source>
</evidence>
<dbReference type="SUPFAM" id="SSF48452">
    <property type="entry name" value="TPR-like"/>
    <property type="match status" value="1"/>
</dbReference>
<dbReference type="Gene3D" id="1.25.40.390">
    <property type="match status" value="1"/>
</dbReference>
<dbReference type="Pfam" id="PF07980">
    <property type="entry name" value="SusD_RagB"/>
    <property type="match status" value="1"/>
</dbReference>
<evidence type="ECO:0000256" key="1">
    <source>
        <dbReference type="ARBA" id="ARBA00004442"/>
    </source>
</evidence>
<dbReference type="CDD" id="cd08977">
    <property type="entry name" value="SusD"/>
    <property type="match status" value="1"/>
</dbReference>
<accession>A0A4Q1KAK9</accession>
<dbReference type="EMBL" id="SBKN01000002">
    <property type="protein sequence ID" value="RXR23420.1"/>
    <property type="molecule type" value="Genomic_DNA"/>
</dbReference>
<evidence type="ECO:0000256" key="4">
    <source>
        <dbReference type="ARBA" id="ARBA00023136"/>
    </source>
</evidence>
<evidence type="ECO:0000313" key="8">
    <source>
        <dbReference type="EMBL" id="RXR23420.1"/>
    </source>
</evidence>
<evidence type="ECO:0000259" key="7">
    <source>
        <dbReference type="Pfam" id="PF14322"/>
    </source>
</evidence>